<accession>A0A645EJ33</accession>
<comment type="caution">
    <text evidence="2">The sequence shown here is derived from an EMBL/GenBank/DDBJ whole genome shotgun (WGS) entry which is preliminary data.</text>
</comment>
<reference evidence="2" key="1">
    <citation type="submission" date="2019-08" db="EMBL/GenBank/DDBJ databases">
        <authorList>
            <person name="Kucharzyk K."/>
            <person name="Murdoch R.W."/>
            <person name="Higgins S."/>
            <person name="Loffler F."/>
        </authorList>
    </citation>
    <scope>NUCLEOTIDE SEQUENCE</scope>
</reference>
<dbReference type="EMBL" id="VSSQ01047361">
    <property type="protein sequence ID" value="MPN01340.1"/>
    <property type="molecule type" value="Genomic_DNA"/>
</dbReference>
<organism evidence="2">
    <name type="scientific">bioreactor metagenome</name>
    <dbReference type="NCBI Taxonomy" id="1076179"/>
    <lineage>
        <taxon>unclassified sequences</taxon>
        <taxon>metagenomes</taxon>
        <taxon>ecological metagenomes</taxon>
    </lineage>
</organism>
<protein>
    <submittedName>
        <fullName evidence="2">Uncharacterized protein</fullName>
    </submittedName>
</protein>
<gene>
    <name evidence="2" type="ORF">SDC9_148549</name>
</gene>
<name>A0A645EJ33_9ZZZZ</name>
<evidence type="ECO:0000256" key="1">
    <source>
        <dbReference type="SAM" id="MobiDB-lite"/>
    </source>
</evidence>
<evidence type="ECO:0000313" key="2">
    <source>
        <dbReference type="EMBL" id="MPN01340.1"/>
    </source>
</evidence>
<proteinExistence type="predicted"/>
<feature type="compositionally biased region" description="Basic and acidic residues" evidence="1">
    <location>
        <begin position="77"/>
        <end position="96"/>
    </location>
</feature>
<sequence length="229" mass="24088">MLISARPPQCPVGGDQLHFPDGTDRQAMGACVERHAAPQRVAGDRDVSGTPVQCRQSVRCRRGDHVVPDGTSQHPRCTADRVDRHTAQTRQDDQDGIRQIGLGQCGGRVPGGLRSDAQAGSGSRADDVDDVFGGDRPRHGIGTLIGGEVPGHAGCVVARISGQDDAVSQRVAKVVGPAVDCRVLHGHEVFSLSRQVLDQHCLTQLCGAGSADNIPVSRGFCRSQIPGMG</sequence>
<feature type="region of interest" description="Disordered" evidence="1">
    <location>
        <begin position="63"/>
        <end position="132"/>
    </location>
</feature>
<dbReference type="AlphaFoldDB" id="A0A645EJ33"/>